<evidence type="ECO:0000313" key="2">
    <source>
        <dbReference type="Proteomes" id="UP000433183"/>
    </source>
</evidence>
<gene>
    <name evidence="1" type="ORF">Hena1_02230</name>
</gene>
<name>A0A6B9J9X9_9CAUD</name>
<organism evidence="1 2">
    <name type="scientific">Erwinia phage Hena1</name>
    <dbReference type="NCBI Taxonomy" id="2678601"/>
    <lineage>
        <taxon>Viruses</taxon>
        <taxon>Duplodnaviria</taxon>
        <taxon>Heunggongvirae</taxon>
        <taxon>Uroviricota</taxon>
        <taxon>Caudoviricetes</taxon>
        <taxon>Vequintavirinae</taxon>
        <taxon>Henunavirus</taxon>
        <taxon>Henunavirus hena1</taxon>
    </lineage>
</organism>
<keyword evidence="2" id="KW-1185">Reference proteome</keyword>
<evidence type="ECO:0000313" key="1">
    <source>
        <dbReference type="EMBL" id="QGZ16373.1"/>
    </source>
</evidence>
<accession>A0A6B9J9X9</accession>
<reference evidence="1 2" key="1">
    <citation type="submission" date="2019-11" db="EMBL/GenBank/DDBJ databases">
        <title>Characterization of a new Erwinia amylovora bacteriophage.</title>
        <authorList>
            <person name="Valentovich L.N."/>
            <person name="Akhremchuk A.E."/>
            <person name="Besarab N.V."/>
            <person name="Lagonenko A.L."/>
        </authorList>
    </citation>
    <scope>NUCLEOTIDE SEQUENCE [LARGE SCALE GENOMIC DNA]</scope>
</reference>
<dbReference type="Proteomes" id="UP000433183">
    <property type="component" value="Segment"/>
</dbReference>
<dbReference type="EMBL" id="MN732867">
    <property type="protein sequence ID" value="QGZ16373.1"/>
    <property type="molecule type" value="Genomic_DNA"/>
</dbReference>
<proteinExistence type="predicted"/>
<sequence>MQITDELNSEQRLLDRELAGQLKHSFSVYAEMEEAGFSVEFFDTKSFGGLSVVPSTQRVRVKINTSMMHIPNYRRVISNKISNSFADRLANPNFLAGQKQSSRFRKPQTWGKN</sequence>
<protein>
    <submittedName>
        <fullName evidence="1">Uncharacterized protein</fullName>
    </submittedName>
</protein>